<keyword evidence="11 19" id="KW-0028">Amino-acid biosynthesis</keyword>
<dbReference type="InterPro" id="IPR030960">
    <property type="entry name" value="DHQS/DOIS_N"/>
</dbReference>
<dbReference type="Pfam" id="PF01761">
    <property type="entry name" value="DHQ_synthase"/>
    <property type="match status" value="1"/>
</dbReference>
<dbReference type="Gene3D" id="3.40.50.1970">
    <property type="match status" value="1"/>
</dbReference>
<name>A0A0J6SE30_9HYPH</name>
<keyword evidence="18 19" id="KW-0170">Cobalt</keyword>
<evidence type="ECO:0000256" key="15">
    <source>
        <dbReference type="ARBA" id="ARBA00023027"/>
    </source>
</evidence>
<evidence type="ECO:0000256" key="2">
    <source>
        <dbReference type="ARBA" id="ARBA00001911"/>
    </source>
</evidence>
<evidence type="ECO:0000256" key="17">
    <source>
        <dbReference type="ARBA" id="ARBA00023239"/>
    </source>
</evidence>
<dbReference type="EC" id="4.2.3.4" evidence="8 19"/>
<evidence type="ECO:0000256" key="4">
    <source>
        <dbReference type="ARBA" id="ARBA00003485"/>
    </source>
</evidence>
<comment type="catalytic activity">
    <reaction evidence="1 19">
        <text>7-phospho-2-dehydro-3-deoxy-D-arabino-heptonate = 3-dehydroquinate + phosphate</text>
        <dbReference type="Rhea" id="RHEA:21968"/>
        <dbReference type="ChEBI" id="CHEBI:32364"/>
        <dbReference type="ChEBI" id="CHEBI:43474"/>
        <dbReference type="ChEBI" id="CHEBI:58394"/>
        <dbReference type="EC" id="4.2.3.4"/>
    </reaction>
</comment>
<feature type="binding site" evidence="19">
    <location>
        <begin position="133"/>
        <end position="134"/>
    </location>
    <ligand>
        <name>NAD(+)</name>
        <dbReference type="ChEBI" id="CHEBI:57540"/>
    </ligand>
</feature>
<dbReference type="CDD" id="cd08195">
    <property type="entry name" value="DHQS"/>
    <property type="match status" value="1"/>
</dbReference>
<gene>
    <name evidence="19" type="primary">aroB</name>
    <name evidence="22" type="ORF">VP06_19315</name>
</gene>
<feature type="binding site" evidence="19">
    <location>
        <position position="250"/>
    </location>
    <ligand>
        <name>Zn(2+)</name>
        <dbReference type="ChEBI" id="CHEBI:29105"/>
    </ligand>
</feature>
<dbReference type="InterPro" id="IPR030963">
    <property type="entry name" value="DHQ_synth_fam"/>
</dbReference>
<proteinExistence type="inferred from homology"/>
<keyword evidence="12 19" id="KW-0479">Metal-binding</keyword>
<dbReference type="PIRSF" id="PIRSF001455">
    <property type="entry name" value="DHQ_synth"/>
    <property type="match status" value="1"/>
</dbReference>
<evidence type="ECO:0000259" key="21">
    <source>
        <dbReference type="Pfam" id="PF24621"/>
    </source>
</evidence>
<feature type="domain" description="3-dehydroquinate synthase C-terminal" evidence="21">
    <location>
        <begin position="185"/>
        <end position="334"/>
    </location>
</feature>
<keyword evidence="14 19" id="KW-0862">Zinc</keyword>
<evidence type="ECO:0000256" key="12">
    <source>
        <dbReference type="ARBA" id="ARBA00022723"/>
    </source>
</evidence>
<dbReference type="InterPro" id="IPR056179">
    <property type="entry name" value="DHQS_C"/>
</dbReference>
<dbReference type="FunFam" id="3.40.50.1970:FF:000007">
    <property type="entry name" value="Pentafunctional AROM polypeptide"/>
    <property type="match status" value="1"/>
</dbReference>
<dbReference type="GO" id="GO:0005737">
    <property type="term" value="C:cytoplasm"/>
    <property type="evidence" value="ECO:0007669"/>
    <property type="project" value="UniProtKB-SubCell"/>
</dbReference>
<dbReference type="GO" id="GO:0003856">
    <property type="term" value="F:3-dehydroquinate synthase activity"/>
    <property type="evidence" value="ECO:0007669"/>
    <property type="project" value="UniProtKB-UniRule"/>
</dbReference>
<dbReference type="AlphaFoldDB" id="A0A0J6SE30"/>
<evidence type="ECO:0000256" key="14">
    <source>
        <dbReference type="ARBA" id="ARBA00022833"/>
    </source>
</evidence>
<dbReference type="Proteomes" id="UP000035929">
    <property type="component" value="Unassembled WGS sequence"/>
</dbReference>
<feature type="binding site" evidence="19">
    <location>
        <position position="155"/>
    </location>
    <ligand>
        <name>NAD(+)</name>
        <dbReference type="ChEBI" id="CHEBI:57540"/>
    </ligand>
</feature>
<evidence type="ECO:0000256" key="13">
    <source>
        <dbReference type="ARBA" id="ARBA00022741"/>
    </source>
</evidence>
<dbReference type="GO" id="GO:0046872">
    <property type="term" value="F:metal ion binding"/>
    <property type="evidence" value="ECO:0007669"/>
    <property type="project" value="UniProtKB-KW"/>
</dbReference>
<evidence type="ECO:0000256" key="3">
    <source>
        <dbReference type="ARBA" id="ARBA00001947"/>
    </source>
</evidence>
<dbReference type="PANTHER" id="PTHR43622:SF7">
    <property type="entry name" value="3-DEHYDROQUINATE SYNTHASE, CHLOROPLASTIC"/>
    <property type="match status" value="1"/>
</dbReference>
<evidence type="ECO:0000256" key="19">
    <source>
        <dbReference type="HAMAP-Rule" id="MF_00110"/>
    </source>
</evidence>
<feature type="domain" description="3-dehydroquinate synthase N-terminal" evidence="20">
    <location>
        <begin position="71"/>
        <end position="183"/>
    </location>
</feature>
<dbReference type="HAMAP" id="MF_00110">
    <property type="entry name" value="DHQ_synthase"/>
    <property type="match status" value="1"/>
</dbReference>
<dbReference type="GO" id="GO:0000166">
    <property type="term" value="F:nucleotide binding"/>
    <property type="evidence" value="ECO:0007669"/>
    <property type="project" value="UniProtKB-KW"/>
</dbReference>
<dbReference type="NCBIfam" id="TIGR01357">
    <property type="entry name" value="aroB"/>
    <property type="match status" value="1"/>
</dbReference>
<reference evidence="22 23" key="1">
    <citation type="submission" date="2015-03" db="EMBL/GenBank/DDBJ databases">
        <title>Genome sequencing of Methylobacterium aquaticum DSM16371 type strain.</title>
        <authorList>
            <person name="Chaudhry V."/>
            <person name="Patil P.B."/>
        </authorList>
    </citation>
    <scope>NUCLEOTIDE SEQUENCE [LARGE SCALE GENOMIC DNA]</scope>
    <source>
        <strain evidence="22 23">DSM 16371</strain>
    </source>
</reference>
<evidence type="ECO:0000256" key="1">
    <source>
        <dbReference type="ARBA" id="ARBA00001393"/>
    </source>
</evidence>
<evidence type="ECO:0000256" key="16">
    <source>
        <dbReference type="ARBA" id="ARBA00023141"/>
    </source>
</evidence>
<feature type="binding site" evidence="19">
    <location>
        <position position="146"/>
    </location>
    <ligand>
        <name>NAD(+)</name>
        <dbReference type="ChEBI" id="CHEBI:57540"/>
    </ligand>
</feature>
<evidence type="ECO:0000256" key="9">
    <source>
        <dbReference type="ARBA" id="ARBA00017684"/>
    </source>
</evidence>
<dbReference type="InterPro" id="IPR050071">
    <property type="entry name" value="Dehydroquinate_synthase"/>
</dbReference>
<evidence type="ECO:0000256" key="8">
    <source>
        <dbReference type="ARBA" id="ARBA00013031"/>
    </source>
</evidence>
<protein>
    <recommendedName>
        <fullName evidence="9 19">3-dehydroquinate synthase</fullName>
        <shortName evidence="19">DHQS</shortName>
        <ecNumber evidence="8 19">4.2.3.4</ecNumber>
    </recommendedName>
</protein>
<evidence type="ECO:0000256" key="5">
    <source>
        <dbReference type="ARBA" id="ARBA00004496"/>
    </source>
</evidence>
<comment type="cofactor">
    <cofactor evidence="3">
        <name>Zn(2+)</name>
        <dbReference type="ChEBI" id="CHEBI:29105"/>
    </cofactor>
</comment>
<feature type="binding site" evidence="19">
    <location>
        <position position="269"/>
    </location>
    <ligand>
        <name>Zn(2+)</name>
        <dbReference type="ChEBI" id="CHEBI:29105"/>
    </ligand>
</feature>
<evidence type="ECO:0000256" key="6">
    <source>
        <dbReference type="ARBA" id="ARBA00004661"/>
    </source>
</evidence>
<evidence type="ECO:0000256" key="7">
    <source>
        <dbReference type="ARBA" id="ARBA00005412"/>
    </source>
</evidence>
<comment type="similarity">
    <text evidence="7 19">Belongs to the sugar phosphate cyclases superfamily. Dehydroquinate synthase family.</text>
</comment>
<dbReference type="PATRIC" id="fig|270351.6.peg.1549"/>
<comment type="pathway">
    <text evidence="6 19">Metabolic intermediate biosynthesis; chorismate biosynthesis; chorismate from D-erythrose 4-phosphate and phosphoenolpyruvate: step 2/7.</text>
</comment>
<comment type="cofactor">
    <cofactor evidence="19">
        <name>Co(2+)</name>
        <dbReference type="ChEBI" id="CHEBI:48828"/>
    </cofactor>
    <cofactor evidence="19">
        <name>Zn(2+)</name>
        <dbReference type="ChEBI" id="CHEBI:29105"/>
    </cofactor>
    <text evidence="19">Binds 1 divalent metal cation per subunit. Can use either Co(2+) or Zn(2+).</text>
</comment>
<dbReference type="UniPathway" id="UPA00053">
    <property type="reaction ID" value="UER00085"/>
</dbReference>
<dbReference type="EMBL" id="LABX01000152">
    <property type="protein sequence ID" value="KMO31618.1"/>
    <property type="molecule type" value="Genomic_DNA"/>
</dbReference>
<accession>A0A0J6SE30</accession>
<feature type="binding site" evidence="19">
    <location>
        <begin position="109"/>
        <end position="113"/>
    </location>
    <ligand>
        <name>NAD(+)</name>
        <dbReference type="ChEBI" id="CHEBI:57540"/>
    </ligand>
</feature>
<dbReference type="OrthoDB" id="9806583at2"/>
<dbReference type="Gene3D" id="1.20.1090.10">
    <property type="entry name" value="Dehydroquinate synthase-like - alpha domain"/>
    <property type="match status" value="1"/>
</dbReference>
<dbReference type="PANTHER" id="PTHR43622">
    <property type="entry name" value="3-DEHYDROQUINATE SYNTHASE"/>
    <property type="match status" value="1"/>
</dbReference>
<keyword evidence="15 19" id="KW-0520">NAD</keyword>
<keyword evidence="17 19" id="KW-0456">Lyase</keyword>
<comment type="caution">
    <text evidence="22">The sequence shown here is derived from an EMBL/GenBank/DDBJ whole genome shotgun (WGS) entry which is preliminary data.</text>
</comment>
<dbReference type="GO" id="GO:0009073">
    <property type="term" value="P:aromatic amino acid family biosynthetic process"/>
    <property type="evidence" value="ECO:0007669"/>
    <property type="project" value="UniProtKB-KW"/>
</dbReference>
<comment type="cofactor">
    <cofactor evidence="2 19">
        <name>NAD(+)</name>
        <dbReference type="ChEBI" id="CHEBI:57540"/>
    </cofactor>
</comment>
<comment type="caution">
    <text evidence="19">Lacks conserved residue(s) required for the propagation of feature annotation.</text>
</comment>
<evidence type="ECO:0000259" key="20">
    <source>
        <dbReference type="Pfam" id="PF01761"/>
    </source>
</evidence>
<keyword evidence="10 19" id="KW-0963">Cytoplasm</keyword>
<dbReference type="SUPFAM" id="SSF56796">
    <property type="entry name" value="Dehydroquinate synthase-like"/>
    <property type="match status" value="1"/>
</dbReference>
<dbReference type="GO" id="GO:0009423">
    <property type="term" value="P:chorismate biosynthetic process"/>
    <property type="evidence" value="ECO:0007669"/>
    <property type="project" value="UniProtKB-UniRule"/>
</dbReference>
<keyword evidence="13 19" id="KW-0547">Nucleotide-binding</keyword>
<evidence type="ECO:0000313" key="22">
    <source>
        <dbReference type="EMBL" id="KMO31618.1"/>
    </source>
</evidence>
<comment type="subcellular location">
    <subcellularLocation>
        <location evidence="5 19">Cytoplasm</location>
    </subcellularLocation>
</comment>
<feature type="binding site" evidence="19">
    <location>
        <position position="188"/>
    </location>
    <ligand>
        <name>Zn(2+)</name>
        <dbReference type="ChEBI" id="CHEBI:29105"/>
    </ligand>
</feature>
<dbReference type="Pfam" id="PF24621">
    <property type="entry name" value="DHQS_C"/>
    <property type="match status" value="1"/>
</dbReference>
<evidence type="ECO:0000256" key="10">
    <source>
        <dbReference type="ARBA" id="ARBA00022490"/>
    </source>
</evidence>
<sequence>MVQTETVHVPLDGGRAYDILIGRGLLAEIGPRVAALKARAVGVVSDATVAAEYGEAVTASLAEAGLRTTLIAVAPGEGSKSYAGFAQVCDGLIAHRVERGDLVLALGGGVVGDLAGFAAASLRRGVRFVQAPTTLLAQVDSSVGGKTGINSPHGKNLVGAFHQPSLVVADTASLDTLSRREMRAGYAEVAKYGLIDSPAFFAWCEANLAGIFSGGPAREAAVAACCRAKAGVVVRDEREDGERALLNLGHTFAHALERLTAYDSARLVHGEAVAIGLCLAFRFSARLGLCPGQDAGRVANHLALAGLPTTLAQVPGGCGDADQLLDAMRQDKKVRDGALTFILARGIGQSFIAPGIEAGAVRDFLVTELG</sequence>
<dbReference type="GO" id="GO:0008652">
    <property type="term" value="P:amino acid biosynthetic process"/>
    <property type="evidence" value="ECO:0007669"/>
    <property type="project" value="UniProtKB-KW"/>
</dbReference>
<evidence type="ECO:0000313" key="23">
    <source>
        <dbReference type="Proteomes" id="UP000035929"/>
    </source>
</evidence>
<evidence type="ECO:0000256" key="18">
    <source>
        <dbReference type="ARBA" id="ARBA00023285"/>
    </source>
</evidence>
<organism evidence="22 23">
    <name type="scientific">Methylobacterium aquaticum</name>
    <dbReference type="NCBI Taxonomy" id="270351"/>
    <lineage>
        <taxon>Bacteria</taxon>
        <taxon>Pseudomonadati</taxon>
        <taxon>Pseudomonadota</taxon>
        <taxon>Alphaproteobacteria</taxon>
        <taxon>Hyphomicrobiales</taxon>
        <taxon>Methylobacteriaceae</taxon>
        <taxon>Methylobacterium</taxon>
    </lineage>
</organism>
<evidence type="ECO:0000256" key="11">
    <source>
        <dbReference type="ARBA" id="ARBA00022605"/>
    </source>
</evidence>
<comment type="function">
    <text evidence="4 19">Catalyzes the conversion of 3-deoxy-D-arabino-heptulosonate 7-phosphate (DAHP) to dehydroquinate (DHQ).</text>
</comment>
<keyword evidence="16 19" id="KW-0057">Aromatic amino acid biosynthesis</keyword>
<dbReference type="InterPro" id="IPR016037">
    <property type="entry name" value="DHQ_synth_AroB"/>
</dbReference>